<evidence type="ECO:0000256" key="1">
    <source>
        <dbReference type="ARBA" id="ARBA00023186"/>
    </source>
</evidence>
<organism evidence="3 4">
    <name type="scientific">Wickerhamomyces mucosus</name>
    <dbReference type="NCBI Taxonomy" id="1378264"/>
    <lineage>
        <taxon>Eukaryota</taxon>
        <taxon>Fungi</taxon>
        <taxon>Dikarya</taxon>
        <taxon>Ascomycota</taxon>
        <taxon>Saccharomycotina</taxon>
        <taxon>Saccharomycetes</taxon>
        <taxon>Phaffomycetales</taxon>
        <taxon>Wickerhamomycetaceae</taxon>
        <taxon>Wickerhamomyces</taxon>
    </lineage>
</organism>
<sequence length="304" mass="35994">MFKYSTNFNYLISYTQFKIIRTPIRIIPRNFASTIIDNNSNNDEPFHHSEWTLKSKPTPYEVFGIDPKEFDSKKLRERYFAFAKLYHPDISKNLNHIDHKGHSLTDINKSERFKMLSEAYTLLKTPRKRALYDKFQTGWSYQGHGSTFSGMNNYDPERYATRPVYATAENFNNQAYWNASSWEDYQNLRNSSTKKSEEELKQEKFKVLSAIFLVMCISASIQGWYILDSVEQNLLAKQRIHDDCEYELDLAYLNYGLDTSRISRIKRFLWFRTFGMFNSERSKMDQSAKENDALLKEILGEDYD</sequence>
<dbReference type="Proteomes" id="UP000769528">
    <property type="component" value="Unassembled WGS sequence"/>
</dbReference>
<dbReference type="Gene3D" id="1.10.287.110">
    <property type="entry name" value="DnaJ domain"/>
    <property type="match status" value="1"/>
</dbReference>
<dbReference type="SMART" id="SM00271">
    <property type="entry name" value="DnaJ"/>
    <property type="match status" value="1"/>
</dbReference>
<dbReference type="InterPro" id="IPR051938">
    <property type="entry name" value="Apopto_cytoskel_mod"/>
</dbReference>
<dbReference type="AlphaFoldDB" id="A0A9P8PT90"/>
<dbReference type="InterPro" id="IPR036869">
    <property type="entry name" value="J_dom_sf"/>
</dbReference>
<keyword evidence="1" id="KW-0143">Chaperone</keyword>
<dbReference type="EMBL" id="JAEUBF010000544">
    <property type="protein sequence ID" value="KAH3677230.1"/>
    <property type="molecule type" value="Genomic_DNA"/>
</dbReference>
<dbReference type="PROSITE" id="PS50076">
    <property type="entry name" value="DNAJ_2"/>
    <property type="match status" value="1"/>
</dbReference>
<dbReference type="CDD" id="cd06257">
    <property type="entry name" value="DnaJ"/>
    <property type="match status" value="1"/>
</dbReference>
<evidence type="ECO:0000259" key="2">
    <source>
        <dbReference type="PROSITE" id="PS50076"/>
    </source>
</evidence>
<dbReference type="Pfam" id="PF00226">
    <property type="entry name" value="DnaJ"/>
    <property type="match status" value="1"/>
</dbReference>
<name>A0A9P8PT90_9ASCO</name>
<evidence type="ECO:0000313" key="3">
    <source>
        <dbReference type="EMBL" id="KAH3677230.1"/>
    </source>
</evidence>
<keyword evidence="4" id="KW-1185">Reference proteome</keyword>
<comment type="caution">
    <text evidence="3">The sequence shown here is derived from an EMBL/GenBank/DDBJ whole genome shotgun (WGS) entry which is preliminary data.</text>
</comment>
<dbReference type="SUPFAM" id="SSF46565">
    <property type="entry name" value="Chaperone J-domain"/>
    <property type="match status" value="1"/>
</dbReference>
<reference evidence="3" key="2">
    <citation type="submission" date="2021-01" db="EMBL/GenBank/DDBJ databases">
        <authorList>
            <person name="Schikora-Tamarit M.A."/>
        </authorList>
    </citation>
    <scope>NUCLEOTIDE SEQUENCE</scope>
    <source>
        <strain evidence="3">CBS6341</strain>
    </source>
</reference>
<gene>
    <name evidence="3" type="ORF">WICMUC_001811</name>
</gene>
<dbReference type="InterPro" id="IPR001623">
    <property type="entry name" value="DnaJ_domain"/>
</dbReference>
<reference evidence="3" key="1">
    <citation type="journal article" date="2021" name="Open Biol.">
        <title>Shared evolutionary footprints suggest mitochondrial oxidative damage underlies multiple complex I losses in fungi.</title>
        <authorList>
            <person name="Schikora-Tamarit M.A."/>
            <person name="Marcet-Houben M."/>
            <person name="Nosek J."/>
            <person name="Gabaldon T."/>
        </authorList>
    </citation>
    <scope>NUCLEOTIDE SEQUENCE</scope>
    <source>
        <strain evidence="3">CBS6341</strain>
    </source>
</reference>
<dbReference type="PANTHER" id="PTHR44145">
    <property type="entry name" value="DNAJ HOMOLOG SUBFAMILY A MEMBER 3, MITOCHONDRIAL"/>
    <property type="match status" value="1"/>
</dbReference>
<dbReference type="PANTHER" id="PTHR44145:SF3">
    <property type="entry name" value="DNAJ HOMOLOG SUBFAMILY A MEMBER 3, MITOCHONDRIAL"/>
    <property type="match status" value="1"/>
</dbReference>
<dbReference type="PRINTS" id="PR00625">
    <property type="entry name" value="JDOMAIN"/>
</dbReference>
<proteinExistence type="predicted"/>
<protein>
    <recommendedName>
        <fullName evidence="2">J domain-containing protein</fullName>
    </recommendedName>
</protein>
<feature type="domain" description="J" evidence="2">
    <location>
        <begin position="58"/>
        <end position="136"/>
    </location>
</feature>
<evidence type="ECO:0000313" key="4">
    <source>
        <dbReference type="Proteomes" id="UP000769528"/>
    </source>
</evidence>
<accession>A0A9P8PT90</accession>
<dbReference type="OrthoDB" id="445556at2759"/>